<gene>
    <name evidence="2" type="ORF">ERS852407_04131</name>
</gene>
<dbReference type="PROSITE" id="PS51186">
    <property type="entry name" value="GNAT"/>
    <property type="match status" value="1"/>
</dbReference>
<dbReference type="InterPro" id="IPR016181">
    <property type="entry name" value="Acyl_CoA_acyltransferase"/>
</dbReference>
<name>A0A174IC06_9FIRM</name>
<accession>A0A174IC06</accession>
<dbReference type="SUPFAM" id="SSF55729">
    <property type="entry name" value="Acyl-CoA N-acyltransferases (Nat)"/>
    <property type="match status" value="1"/>
</dbReference>
<dbReference type="Gene3D" id="3.40.630.30">
    <property type="match status" value="1"/>
</dbReference>
<dbReference type="Pfam" id="PF13530">
    <property type="entry name" value="SCP2_2"/>
    <property type="match status" value="1"/>
</dbReference>
<sequence>MIHYLRQEEKSRSRKLWEEIFVEDSQSFVDFYYAEKARRNKILVAEEDNEIVAMLHRNPFDVVVKDRIWRIDYIAGVATAAAWRHQGYMSRLLSRIFADMYMEKMGFCFLHPVDPAIYLPFEFTYIFDQPQLTLSEKGMMRLSGRALIEQRTEECEEAARFAGKCLEKHYEVYTMRDEEYYRALCREVRSADGDLVLLRTRDERERLAGISAYYGGGEMEQRELLVHPDYVKEIAPPKPLMMGRIINLEQFVSVIRLKEDSEVSEMELMIEVSDGQIRQNDGIFRWKLDKNGSRVTRMTEGTLVKPHLSLGIAEMTAWLFGYKMPQMPENRRSMTERIRPLNGVYFDEVV</sequence>
<feature type="domain" description="N-acetyltransferase" evidence="1">
    <location>
        <begin position="1"/>
        <end position="187"/>
    </location>
</feature>
<evidence type="ECO:0000259" key="1">
    <source>
        <dbReference type="PROSITE" id="PS51186"/>
    </source>
</evidence>
<dbReference type="PANTHER" id="PTHR37817:SF1">
    <property type="entry name" value="N-ACETYLTRANSFERASE EIS"/>
    <property type="match status" value="1"/>
</dbReference>
<dbReference type="InterPro" id="IPR025559">
    <property type="entry name" value="Eis_dom"/>
</dbReference>
<proteinExistence type="predicted"/>
<dbReference type="GO" id="GO:0034069">
    <property type="term" value="F:aminoglycoside N-acetyltransferase activity"/>
    <property type="evidence" value="ECO:0007669"/>
    <property type="project" value="TreeGrafter"/>
</dbReference>
<dbReference type="RefSeq" id="WP_055657992.1">
    <property type="nucleotide sequence ID" value="NZ_CABIXC010000012.1"/>
</dbReference>
<evidence type="ECO:0000313" key="2">
    <source>
        <dbReference type="EMBL" id="CUO83676.1"/>
    </source>
</evidence>
<protein>
    <submittedName>
        <fullName evidence="2">N-acetyltransferase GCN5</fullName>
    </submittedName>
</protein>
<dbReference type="Pfam" id="PF13527">
    <property type="entry name" value="Acetyltransf_9"/>
    <property type="match status" value="1"/>
</dbReference>
<dbReference type="GO" id="GO:0030649">
    <property type="term" value="P:aminoglycoside antibiotic catabolic process"/>
    <property type="evidence" value="ECO:0007669"/>
    <property type="project" value="TreeGrafter"/>
</dbReference>
<evidence type="ECO:0000313" key="3">
    <source>
        <dbReference type="Proteomes" id="UP000095651"/>
    </source>
</evidence>
<dbReference type="InterPro" id="IPR000182">
    <property type="entry name" value="GNAT_dom"/>
</dbReference>
<organism evidence="2 3">
    <name type="scientific">Hungatella hathewayi</name>
    <dbReference type="NCBI Taxonomy" id="154046"/>
    <lineage>
        <taxon>Bacteria</taxon>
        <taxon>Bacillati</taxon>
        <taxon>Bacillota</taxon>
        <taxon>Clostridia</taxon>
        <taxon>Lachnospirales</taxon>
        <taxon>Lachnospiraceae</taxon>
        <taxon>Hungatella</taxon>
    </lineage>
</organism>
<dbReference type="PANTHER" id="PTHR37817">
    <property type="entry name" value="N-ACETYLTRANSFERASE EIS"/>
    <property type="match status" value="1"/>
</dbReference>
<dbReference type="Proteomes" id="UP000095651">
    <property type="component" value="Unassembled WGS sequence"/>
</dbReference>
<dbReference type="InterPro" id="IPR051554">
    <property type="entry name" value="Acetyltransferase_Eis"/>
</dbReference>
<dbReference type="InterPro" id="IPR036527">
    <property type="entry name" value="SCP2_sterol-bd_dom_sf"/>
</dbReference>
<reference evidence="2 3" key="1">
    <citation type="submission" date="2015-09" db="EMBL/GenBank/DDBJ databases">
        <authorList>
            <consortium name="Pathogen Informatics"/>
        </authorList>
    </citation>
    <scope>NUCLEOTIDE SEQUENCE [LARGE SCALE GENOMIC DNA]</scope>
    <source>
        <strain evidence="2 3">2789STDY5608850</strain>
    </source>
</reference>
<dbReference type="SUPFAM" id="SSF55718">
    <property type="entry name" value="SCP-like"/>
    <property type="match status" value="1"/>
</dbReference>
<dbReference type="AlphaFoldDB" id="A0A174IC06"/>
<dbReference type="CDD" id="cd04301">
    <property type="entry name" value="NAT_SF"/>
    <property type="match status" value="1"/>
</dbReference>
<keyword evidence="2" id="KW-0808">Transferase</keyword>
<dbReference type="EMBL" id="CYZE01000012">
    <property type="protein sequence ID" value="CUO83676.1"/>
    <property type="molecule type" value="Genomic_DNA"/>
</dbReference>
<dbReference type="Gene3D" id="3.30.1050.10">
    <property type="entry name" value="SCP2 sterol-binding domain"/>
    <property type="match status" value="1"/>
</dbReference>